<evidence type="ECO:0000313" key="3">
    <source>
        <dbReference type="Proteomes" id="UP001370490"/>
    </source>
</evidence>
<dbReference type="EMBL" id="JBAMMX010000005">
    <property type="protein sequence ID" value="KAK6939883.1"/>
    <property type="molecule type" value="Genomic_DNA"/>
</dbReference>
<protein>
    <submittedName>
        <fullName evidence="2">Transcription factor TGA like domain</fullName>
    </submittedName>
</protein>
<reference evidence="2 3" key="1">
    <citation type="submission" date="2023-12" db="EMBL/GenBank/DDBJ databases">
        <title>A high-quality genome assembly for Dillenia turbinata (Dilleniales).</title>
        <authorList>
            <person name="Chanderbali A."/>
        </authorList>
    </citation>
    <scope>NUCLEOTIDE SEQUENCE [LARGE SCALE GENOMIC DNA]</scope>
    <source>
        <strain evidence="2">LSX21</strain>
        <tissue evidence="2">Leaf</tissue>
    </source>
</reference>
<name>A0AAN8W4P1_9MAGN</name>
<dbReference type="GO" id="GO:0043565">
    <property type="term" value="F:sequence-specific DNA binding"/>
    <property type="evidence" value="ECO:0007669"/>
    <property type="project" value="InterPro"/>
</dbReference>
<dbReference type="InterPro" id="IPR051886">
    <property type="entry name" value="Seed_Dev/Stress_Resp_Reg"/>
</dbReference>
<dbReference type="AlphaFoldDB" id="A0AAN8W4P1"/>
<keyword evidence="3" id="KW-1185">Reference proteome</keyword>
<dbReference type="GO" id="GO:0006351">
    <property type="term" value="P:DNA-templated transcription"/>
    <property type="evidence" value="ECO:0007669"/>
    <property type="project" value="InterPro"/>
</dbReference>
<accession>A0AAN8W4P1</accession>
<evidence type="ECO:0000259" key="1">
    <source>
        <dbReference type="PROSITE" id="PS51806"/>
    </source>
</evidence>
<gene>
    <name evidence="2" type="ORF">RJ641_029414</name>
</gene>
<proteinExistence type="predicted"/>
<dbReference type="PROSITE" id="PS51806">
    <property type="entry name" value="DOG1"/>
    <property type="match status" value="1"/>
</dbReference>
<comment type="caution">
    <text evidence="2">The sequence shown here is derived from an EMBL/GenBank/DDBJ whole genome shotgun (WGS) entry which is preliminary data.</text>
</comment>
<dbReference type="Proteomes" id="UP001370490">
    <property type="component" value="Unassembled WGS sequence"/>
</dbReference>
<dbReference type="PANTHER" id="PTHR46354">
    <property type="entry name" value="DOG1 DOMAIN-CONTAINING PROTEIN"/>
    <property type="match status" value="1"/>
</dbReference>
<dbReference type="InterPro" id="IPR025422">
    <property type="entry name" value="TGA_domain"/>
</dbReference>
<organism evidence="2 3">
    <name type="scientific">Dillenia turbinata</name>
    <dbReference type="NCBI Taxonomy" id="194707"/>
    <lineage>
        <taxon>Eukaryota</taxon>
        <taxon>Viridiplantae</taxon>
        <taxon>Streptophyta</taxon>
        <taxon>Embryophyta</taxon>
        <taxon>Tracheophyta</taxon>
        <taxon>Spermatophyta</taxon>
        <taxon>Magnoliopsida</taxon>
        <taxon>eudicotyledons</taxon>
        <taxon>Gunneridae</taxon>
        <taxon>Pentapetalae</taxon>
        <taxon>Dilleniales</taxon>
        <taxon>Dilleniaceae</taxon>
        <taxon>Dillenia</taxon>
    </lineage>
</organism>
<feature type="domain" description="DOG1" evidence="1">
    <location>
        <begin position="7"/>
        <end position="245"/>
    </location>
</feature>
<sequence>MNSHGLCKSFQEFYENWMVERNQQLKKLVLAIKNSPPEHNLILLINSVIQQYQDYFKAKSQFAKREILSFFSQKWTSSLEQTFLWIGGFRPTTSFHLLYSKLGLQLESRLSASTCRTSSATDLADLTSSQLARVNELQKRTTREEREVTEKMAKYQETLAHSAMVELAHLATRSMMMTEHDESRGAGYEERVELVLAEKEADDLRLRTLKGVIEILSPTQAVHFLIAATELQLRVHEWGLERDKRVHFGGYFRSN</sequence>
<dbReference type="PANTHER" id="PTHR46354:SF4">
    <property type="entry name" value="PROTEIN DOG1-LIKE 3"/>
    <property type="match status" value="1"/>
</dbReference>
<evidence type="ECO:0000313" key="2">
    <source>
        <dbReference type="EMBL" id="KAK6939883.1"/>
    </source>
</evidence>
<dbReference type="Pfam" id="PF14144">
    <property type="entry name" value="DOG1"/>
    <property type="match status" value="1"/>
</dbReference>